<evidence type="ECO:0000313" key="1">
    <source>
        <dbReference type="EMBL" id="JAE29232.1"/>
    </source>
</evidence>
<dbReference type="EMBL" id="GBRH01168664">
    <property type="protein sequence ID" value="JAE29232.1"/>
    <property type="molecule type" value="Transcribed_RNA"/>
</dbReference>
<accession>A0A0A9GXI9</accession>
<reference evidence="1" key="1">
    <citation type="submission" date="2014-09" db="EMBL/GenBank/DDBJ databases">
        <authorList>
            <person name="Magalhaes I.L.F."/>
            <person name="Oliveira U."/>
            <person name="Santos F.R."/>
            <person name="Vidigal T.H.D.A."/>
            <person name="Brescovit A.D."/>
            <person name="Santos A.J."/>
        </authorList>
    </citation>
    <scope>NUCLEOTIDE SEQUENCE</scope>
    <source>
        <tissue evidence="1">Shoot tissue taken approximately 20 cm above the soil surface</tissue>
    </source>
</reference>
<reference evidence="1" key="2">
    <citation type="journal article" date="2015" name="Data Brief">
        <title>Shoot transcriptome of the giant reed, Arundo donax.</title>
        <authorList>
            <person name="Barrero R.A."/>
            <person name="Guerrero F.D."/>
            <person name="Moolhuijzen P."/>
            <person name="Goolsby J.A."/>
            <person name="Tidwell J."/>
            <person name="Bellgard S.E."/>
            <person name="Bellgard M.I."/>
        </authorList>
    </citation>
    <scope>NUCLEOTIDE SEQUENCE</scope>
    <source>
        <tissue evidence="1">Shoot tissue taken approximately 20 cm above the soil surface</tissue>
    </source>
</reference>
<proteinExistence type="predicted"/>
<sequence length="85" mass="10060">MLNDYMSTCPLTEMHITGGKNRFNRCLLQKTTLQVNKNSGNTKQYKTVDRTLRSLSWQKQTTRRAVIEERDCKYYQYGTVESFLQ</sequence>
<organism evidence="1">
    <name type="scientific">Arundo donax</name>
    <name type="common">Giant reed</name>
    <name type="synonym">Donax arundinaceus</name>
    <dbReference type="NCBI Taxonomy" id="35708"/>
    <lineage>
        <taxon>Eukaryota</taxon>
        <taxon>Viridiplantae</taxon>
        <taxon>Streptophyta</taxon>
        <taxon>Embryophyta</taxon>
        <taxon>Tracheophyta</taxon>
        <taxon>Spermatophyta</taxon>
        <taxon>Magnoliopsida</taxon>
        <taxon>Liliopsida</taxon>
        <taxon>Poales</taxon>
        <taxon>Poaceae</taxon>
        <taxon>PACMAD clade</taxon>
        <taxon>Arundinoideae</taxon>
        <taxon>Arundineae</taxon>
        <taxon>Arundo</taxon>
    </lineage>
</organism>
<protein>
    <submittedName>
        <fullName evidence="1">Uncharacterized protein</fullName>
    </submittedName>
</protein>
<dbReference type="AlphaFoldDB" id="A0A0A9GXI9"/>
<name>A0A0A9GXI9_ARUDO</name>